<gene>
    <name evidence="1" type="ORF">GCM10007425_05810</name>
</gene>
<reference evidence="1" key="2">
    <citation type="submission" date="2020-09" db="EMBL/GenBank/DDBJ databases">
        <authorList>
            <person name="Sun Q."/>
            <person name="Zhou Y."/>
        </authorList>
    </citation>
    <scope>NUCLEOTIDE SEQUENCE</scope>
    <source>
        <strain evidence="1">CGMCC 1.15760</strain>
    </source>
</reference>
<dbReference type="EMBL" id="BMJT01000002">
    <property type="protein sequence ID" value="GGG14368.1"/>
    <property type="molecule type" value="Genomic_DNA"/>
</dbReference>
<evidence type="ECO:0000313" key="2">
    <source>
        <dbReference type="Proteomes" id="UP000616608"/>
    </source>
</evidence>
<dbReference type="AlphaFoldDB" id="A0A917FYN7"/>
<accession>A0A917FYN7</accession>
<name>A0A917FYN7_9BACI</name>
<reference evidence="1" key="1">
    <citation type="journal article" date="2014" name="Int. J. Syst. Evol. Microbiol.">
        <title>Complete genome sequence of Corynebacterium casei LMG S-19264T (=DSM 44701T), isolated from a smear-ripened cheese.</title>
        <authorList>
            <consortium name="US DOE Joint Genome Institute (JGI-PGF)"/>
            <person name="Walter F."/>
            <person name="Albersmeier A."/>
            <person name="Kalinowski J."/>
            <person name="Ruckert C."/>
        </authorList>
    </citation>
    <scope>NUCLEOTIDE SEQUENCE</scope>
    <source>
        <strain evidence="1">CGMCC 1.15760</strain>
    </source>
</reference>
<keyword evidence="2" id="KW-1185">Reference proteome</keyword>
<dbReference type="Proteomes" id="UP000616608">
    <property type="component" value="Unassembled WGS sequence"/>
</dbReference>
<comment type="caution">
    <text evidence="1">The sequence shown here is derived from an EMBL/GenBank/DDBJ whole genome shotgun (WGS) entry which is preliminary data.</text>
</comment>
<protein>
    <submittedName>
        <fullName evidence="1">Uncharacterized protein</fullName>
    </submittedName>
</protein>
<evidence type="ECO:0000313" key="1">
    <source>
        <dbReference type="EMBL" id="GGG14368.1"/>
    </source>
</evidence>
<proteinExistence type="predicted"/>
<organism evidence="1 2">
    <name type="scientific">Lysinibacillus alkalisoli</name>
    <dbReference type="NCBI Taxonomy" id="1911548"/>
    <lineage>
        <taxon>Bacteria</taxon>
        <taxon>Bacillati</taxon>
        <taxon>Bacillota</taxon>
        <taxon>Bacilli</taxon>
        <taxon>Bacillales</taxon>
        <taxon>Bacillaceae</taxon>
        <taxon>Lysinibacillus</taxon>
    </lineage>
</organism>
<sequence length="84" mass="9774">MFLVYYFWQMVIVSLDLIVLIEEAEDVLYLLDVVSHERFIIQLAKDTITKVQFFFMPRIKGIETKVLSHDEGVLCIAKGVKLLP</sequence>